<evidence type="ECO:0000313" key="2">
    <source>
        <dbReference type="Proteomes" id="UP000274920"/>
    </source>
</evidence>
<organism evidence="1 2">
    <name type="scientific">Schaedlerella arabinosiphila</name>
    <dbReference type="NCBI Taxonomy" id="2044587"/>
    <lineage>
        <taxon>Bacteria</taxon>
        <taxon>Bacillati</taxon>
        <taxon>Bacillota</taxon>
        <taxon>Clostridia</taxon>
        <taxon>Lachnospirales</taxon>
        <taxon>Lachnospiraceae</taxon>
        <taxon>Schaedlerella</taxon>
    </lineage>
</organism>
<accession>A0A3R8KZB8</accession>
<keyword evidence="2" id="KW-1185">Reference proteome</keyword>
<proteinExistence type="predicted"/>
<reference evidence="1" key="1">
    <citation type="submission" date="2018-10" db="EMBL/GenBank/DDBJ databases">
        <title>Schaedlerella arabinophila gen. nov. sp. nov., isolated from the mouse intestinal tract and comparative analysis with the genome of the closely related altered Schaedler flora strain ASF502.</title>
        <authorList>
            <person name="Miyake S."/>
            <person name="Soh M."/>
            <person name="Seedorf H."/>
        </authorList>
    </citation>
    <scope>NUCLEOTIDE SEQUENCE [LARGE SCALE GENOMIC DNA]</scope>
    <source>
        <strain evidence="1">DSM 106076</strain>
    </source>
</reference>
<evidence type="ECO:0000313" key="1">
    <source>
        <dbReference type="EMBL" id="RRK31685.1"/>
    </source>
</evidence>
<dbReference type="Proteomes" id="UP000274920">
    <property type="component" value="Unassembled WGS sequence"/>
</dbReference>
<protein>
    <submittedName>
        <fullName evidence="1">Uncharacterized protein</fullName>
    </submittedName>
</protein>
<dbReference type="EMBL" id="RHJS01000002">
    <property type="protein sequence ID" value="RRK31685.1"/>
    <property type="molecule type" value="Genomic_DNA"/>
</dbReference>
<name>A0A3R8KZB8_9FIRM</name>
<dbReference type="RefSeq" id="WP_125127314.1">
    <property type="nucleotide sequence ID" value="NZ_RHJS01000002.1"/>
</dbReference>
<sequence>MGYCMEMKGSKFFVPAEHTGLIFAMTKGQPYDFQLDSDGNISELEFTGEKLGSDFELFQSIAPYVQDGSYIWMLGEDGSQWRWVFQSGICKEVKAKVEWPDE</sequence>
<comment type="caution">
    <text evidence="1">The sequence shown here is derived from an EMBL/GenBank/DDBJ whole genome shotgun (WGS) entry which is preliminary data.</text>
</comment>
<gene>
    <name evidence="1" type="ORF">EBB54_10145</name>
</gene>
<dbReference type="AlphaFoldDB" id="A0A3R8KZB8"/>